<dbReference type="KEGG" id="noj:EJ995_05470"/>
<evidence type="ECO:0000313" key="2">
    <source>
        <dbReference type="Proteomes" id="UP000279600"/>
    </source>
</evidence>
<name>A0A3S9MXB6_9FLAO</name>
<dbReference type="EMBL" id="CP034549">
    <property type="protein sequence ID" value="AZQ43703.1"/>
    <property type="molecule type" value="Genomic_DNA"/>
</dbReference>
<protein>
    <recommendedName>
        <fullName evidence="3">Lipoprotein</fullName>
    </recommendedName>
</protein>
<sequence>MSIIQNRSWTRLKLVLLTMTCFLITACPESIYTTYKLDRKDASQTADGFYKCELGTLTQLEIKVGHFYNYDRKTYRGPLVLIKKKDDPRNAIQFLKKIQSANYGVLHLLDSIPDDVQRSFSINEMYVYGLSPLLHDQPNKPSRKAFDLVTIYTAQGKNFEFISK</sequence>
<dbReference type="Proteomes" id="UP000279600">
    <property type="component" value="Chromosome"/>
</dbReference>
<gene>
    <name evidence="1" type="ORF">EJ995_05470</name>
</gene>
<proteinExistence type="predicted"/>
<reference evidence="1 2" key="1">
    <citation type="submission" date="2018-12" db="EMBL/GenBank/DDBJ databases">
        <title>Complete genome of Nonlabens sp. MJ115.</title>
        <authorList>
            <person name="Choi H.S."/>
            <person name="Jung J."/>
        </authorList>
    </citation>
    <scope>NUCLEOTIDE SEQUENCE [LARGE SCALE GENOMIC DNA]</scope>
    <source>
        <strain evidence="1 2">MJ115</strain>
    </source>
</reference>
<accession>A0A3S9MXB6</accession>
<organism evidence="1 2">
    <name type="scientific">Nonlabens ponticola</name>
    <dbReference type="NCBI Taxonomy" id="2496866"/>
    <lineage>
        <taxon>Bacteria</taxon>
        <taxon>Pseudomonadati</taxon>
        <taxon>Bacteroidota</taxon>
        <taxon>Flavobacteriia</taxon>
        <taxon>Flavobacteriales</taxon>
        <taxon>Flavobacteriaceae</taxon>
        <taxon>Nonlabens</taxon>
    </lineage>
</organism>
<dbReference type="RefSeq" id="WP_126446417.1">
    <property type="nucleotide sequence ID" value="NZ_CP034549.1"/>
</dbReference>
<dbReference type="PROSITE" id="PS51257">
    <property type="entry name" value="PROKAR_LIPOPROTEIN"/>
    <property type="match status" value="1"/>
</dbReference>
<evidence type="ECO:0008006" key="3">
    <source>
        <dbReference type="Google" id="ProtNLM"/>
    </source>
</evidence>
<evidence type="ECO:0000313" key="1">
    <source>
        <dbReference type="EMBL" id="AZQ43703.1"/>
    </source>
</evidence>
<dbReference type="AlphaFoldDB" id="A0A3S9MXB6"/>
<keyword evidence="2" id="KW-1185">Reference proteome</keyword>